<evidence type="ECO:0000313" key="4">
    <source>
        <dbReference type="Proteomes" id="UP000027822"/>
    </source>
</evidence>
<keyword evidence="1" id="KW-0238">DNA-binding</keyword>
<proteinExistence type="predicted"/>
<dbReference type="STRING" id="574376.BAMA_04245"/>
<sequence>MYTITDFSRICKMSTRMLRHYDKEEILKPAYVDPINGYRYYEQNQLEIALRVKKLREYKFSLPKIKMILHSSNQNVFLDHMRSQISELSHEVQQNLQIISEMTEIIDTNTNLISRQQRPYDILSGMRNEITVITQRLQMNIHDMDKHFEYLYGKAQENELQIIGSPSAIFYDEEYIPNESDIELIIPIRYENTESISQEWKIKELAQHQIVTTLHHGSYDYIGYGYMALEEWIEKNGYLVDAKPYEVYFKGPECNCSVEEYVTQICFSVIK</sequence>
<dbReference type="GO" id="GO:0003700">
    <property type="term" value="F:DNA-binding transcription factor activity"/>
    <property type="evidence" value="ECO:0007669"/>
    <property type="project" value="InterPro"/>
</dbReference>
<dbReference type="SUPFAM" id="SSF55136">
    <property type="entry name" value="Probable bacterial effector-binding domain"/>
    <property type="match status" value="1"/>
</dbReference>
<dbReference type="eggNOG" id="COG0789">
    <property type="taxonomic scope" value="Bacteria"/>
</dbReference>
<dbReference type="SUPFAM" id="SSF46955">
    <property type="entry name" value="Putative DNA-binding domain"/>
    <property type="match status" value="1"/>
</dbReference>
<dbReference type="InterPro" id="IPR047057">
    <property type="entry name" value="MerR_fam"/>
</dbReference>
<dbReference type="SMART" id="SM00871">
    <property type="entry name" value="AraC_E_bind"/>
    <property type="match status" value="1"/>
</dbReference>
<dbReference type="InterPro" id="IPR011256">
    <property type="entry name" value="Reg_factor_effector_dom_sf"/>
</dbReference>
<dbReference type="Proteomes" id="UP000027822">
    <property type="component" value="Unassembled WGS sequence"/>
</dbReference>
<dbReference type="Pfam" id="PF13411">
    <property type="entry name" value="MerR_1"/>
    <property type="match status" value="1"/>
</dbReference>
<dbReference type="Gene3D" id="3.20.80.10">
    <property type="entry name" value="Regulatory factor, effector binding domain"/>
    <property type="match status" value="1"/>
</dbReference>
<dbReference type="RefSeq" id="WP_034640408.1">
    <property type="nucleotide sequence ID" value="NZ_CBCSJC010000038.1"/>
</dbReference>
<evidence type="ECO:0000259" key="2">
    <source>
        <dbReference type="PROSITE" id="PS50937"/>
    </source>
</evidence>
<dbReference type="PANTHER" id="PTHR30204:SF97">
    <property type="entry name" value="MERR FAMILY REGULATORY PROTEIN"/>
    <property type="match status" value="1"/>
</dbReference>
<dbReference type="InterPro" id="IPR009061">
    <property type="entry name" value="DNA-bd_dom_put_sf"/>
</dbReference>
<comment type="caution">
    <text evidence="3">The sequence shown here is derived from an EMBL/GenBank/DDBJ whole genome shotgun (WGS) entry which is preliminary data.</text>
</comment>
<dbReference type="InterPro" id="IPR000551">
    <property type="entry name" value="MerR-type_HTH_dom"/>
</dbReference>
<dbReference type="PROSITE" id="PS50937">
    <property type="entry name" value="HTH_MERR_2"/>
    <property type="match status" value="1"/>
</dbReference>
<gene>
    <name evidence="3" type="ORF">BAMA_04245</name>
</gene>
<dbReference type="eggNOG" id="COG4978">
    <property type="taxonomic scope" value="Bacteria"/>
</dbReference>
<dbReference type="PANTHER" id="PTHR30204">
    <property type="entry name" value="REDOX-CYCLING DRUG-SENSING TRANSCRIPTIONAL ACTIVATOR SOXR"/>
    <property type="match status" value="1"/>
</dbReference>
<dbReference type="AlphaFoldDB" id="A0A073JUI8"/>
<accession>A0A073JUI8</accession>
<dbReference type="SMART" id="SM00422">
    <property type="entry name" value="HTH_MERR"/>
    <property type="match status" value="1"/>
</dbReference>
<protein>
    <submittedName>
        <fullName evidence="3">MerR family transcriptional regulator</fullName>
    </submittedName>
</protein>
<evidence type="ECO:0000256" key="1">
    <source>
        <dbReference type="ARBA" id="ARBA00023125"/>
    </source>
</evidence>
<dbReference type="InterPro" id="IPR010499">
    <property type="entry name" value="AraC_E-bd"/>
</dbReference>
<name>A0A073JUI8_9BACI</name>
<dbReference type="Gene3D" id="1.10.1660.10">
    <property type="match status" value="1"/>
</dbReference>
<reference evidence="3 4" key="1">
    <citation type="submission" date="2014-06" db="EMBL/GenBank/DDBJ databases">
        <title>Draft genome sequence of Bacillus manliponensis JCM 15802 (MCCC 1A00708).</title>
        <authorList>
            <person name="Lai Q."/>
            <person name="Liu Y."/>
            <person name="Shao Z."/>
        </authorList>
    </citation>
    <scope>NUCLEOTIDE SEQUENCE [LARGE SCALE GENOMIC DNA]</scope>
    <source>
        <strain evidence="3 4">JCM 15802</strain>
    </source>
</reference>
<dbReference type="OrthoDB" id="9773308at2"/>
<dbReference type="EMBL" id="JOTN01000012">
    <property type="protein sequence ID" value="KEK18724.1"/>
    <property type="molecule type" value="Genomic_DNA"/>
</dbReference>
<organism evidence="3 4">
    <name type="scientific">Bacillus manliponensis</name>
    <dbReference type="NCBI Taxonomy" id="574376"/>
    <lineage>
        <taxon>Bacteria</taxon>
        <taxon>Bacillati</taxon>
        <taxon>Bacillota</taxon>
        <taxon>Bacilli</taxon>
        <taxon>Bacillales</taxon>
        <taxon>Bacillaceae</taxon>
        <taxon>Bacillus</taxon>
        <taxon>Bacillus cereus group</taxon>
    </lineage>
</organism>
<dbReference type="GO" id="GO:0003677">
    <property type="term" value="F:DNA binding"/>
    <property type="evidence" value="ECO:0007669"/>
    <property type="project" value="UniProtKB-KW"/>
</dbReference>
<keyword evidence="4" id="KW-1185">Reference proteome</keyword>
<feature type="domain" description="HTH merR-type" evidence="2">
    <location>
        <begin position="1"/>
        <end position="71"/>
    </location>
</feature>
<evidence type="ECO:0000313" key="3">
    <source>
        <dbReference type="EMBL" id="KEK18724.1"/>
    </source>
</evidence>